<keyword evidence="2" id="KW-1185">Reference proteome</keyword>
<dbReference type="EMBL" id="GL732570">
    <property type="protein sequence ID" value="EFX76222.1"/>
    <property type="molecule type" value="Genomic_DNA"/>
</dbReference>
<dbReference type="InParanoid" id="E9GWB6"/>
<dbReference type="Proteomes" id="UP000000305">
    <property type="component" value="Unassembled WGS sequence"/>
</dbReference>
<evidence type="ECO:0000313" key="2">
    <source>
        <dbReference type="Proteomes" id="UP000000305"/>
    </source>
</evidence>
<proteinExistence type="predicted"/>
<protein>
    <submittedName>
        <fullName evidence="1">Uncharacterized protein</fullName>
    </submittedName>
</protein>
<organism evidence="1 2">
    <name type="scientific">Daphnia pulex</name>
    <name type="common">Water flea</name>
    <dbReference type="NCBI Taxonomy" id="6669"/>
    <lineage>
        <taxon>Eukaryota</taxon>
        <taxon>Metazoa</taxon>
        <taxon>Ecdysozoa</taxon>
        <taxon>Arthropoda</taxon>
        <taxon>Crustacea</taxon>
        <taxon>Branchiopoda</taxon>
        <taxon>Diplostraca</taxon>
        <taxon>Cladocera</taxon>
        <taxon>Anomopoda</taxon>
        <taxon>Daphniidae</taxon>
        <taxon>Daphnia</taxon>
    </lineage>
</organism>
<dbReference type="KEGG" id="dpx:DAPPUDRAFT_249276"/>
<dbReference type="HOGENOM" id="CLU_2471349_0_0_1"/>
<reference evidence="1 2" key="1">
    <citation type="journal article" date="2011" name="Science">
        <title>The ecoresponsive genome of Daphnia pulex.</title>
        <authorList>
            <person name="Colbourne J.K."/>
            <person name="Pfrender M.E."/>
            <person name="Gilbert D."/>
            <person name="Thomas W.K."/>
            <person name="Tucker A."/>
            <person name="Oakley T.H."/>
            <person name="Tokishita S."/>
            <person name="Aerts A."/>
            <person name="Arnold G.J."/>
            <person name="Basu M.K."/>
            <person name="Bauer D.J."/>
            <person name="Caceres C.E."/>
            <person name="Carmel L."/>
            <person name="Casola C."/>
            <person name="Choi J.H."/>
            <person name="Detter J.C."/>
            <person name="Dong Q."/>
            <person name="Dusheyko S."/>
            <person name="Eads B.D."/>
            <person name="Frohlich T."/>
            <person name="Geiler-Samerotte K.A."/>
            <person name="Gerlach D."/>
            <person name="Hatcher P."/>
            <person name="Jogdeo S."/>
            <person name="Krijgsveld J."/>
            <person name="Kriventseva E.V."/>
            <person name="Kultz D."/>
            <person name="Laforsch C."/>
            <person name="Lindquist E."/>
            <person name="Lopez J."/>
            <person name="Manak J.R."/>
            <person name="Muller J."/>
            <person name="Pangilinan J."/>
            <person name="Patwardhan R.P."/>
            <person name="Pitluck S."/>
            <person name="Pritham E.J."/>
            <person name="Rechtsteiner A."/>
            <person name="Rho M."/>
            <person name="Rogozin I.B."/>
            <person name="Sakarya O."/>
            <person name="Salamov A."/>
            <person name="Schaack S."/>
            <person name="Shapiro H."/>
            <person name="Shiga Y."/>
            <person name="Skalitzky C."/>
            <person name="Smith Z."/>
            <person name="Souvorov A."/>
            <person name="Sung W."/>
            <person name="Tang Z."/>
            <person name="Tsuchiya D."/>
            <person name="Tu H."/>
            <person name="Vos H."/>
            <person name="Wang M."/>
            <person name="Wolf Y.I."/>
            <person name="Yamagata H."/>
            <person name="Yamada T."/>
            <person name="Ye Y."/>
            <person name="Shaw J.R."/>
            <person name="Andrews J."/>
            <person name="Crease T.J."/>
            <person name="Tang H."/>
            <person name="Lucas S.M."/>
            <person name="Robertson H.M."/>
            <person name="Bork P."/>
            <person name="Koonin E.V."/>
            <person name="Zdobnov E.M."/>
            <person name="Grigoriev I.V."/>
            <person name="Lynch M."/>
            <person name="Boore J.L."/>
        </authorList>
    </citation>
    <scope>NUCLEOTIDE SEQUENCE [LARGE SCALE GENOMIC DNA]</scope>
</reference>
<gene>
    <name evidence="1" type="ORF">DAPPUDRAFT_249276</name>
</gene>
<evidence type="ECO:0000313" key="1">
    <source>
        <dbReference type="EMBL" id="EFX76222.1"/>
    </source>
</evidence>
<dbReference type="AlphaFoldDB" id="E9GWB6"/>
<dbReference type="PhylomeDB" id="E9GWB6"/>
<sequence>MSKGANNPKADLVQTHTEVENVKKELNELKENTQLNPTSAQMLASVMATVENMKKEMITKTDLAQTTQLLDDVTTTHCFKYWLNAEIL</sequence>
<accession>E9GWB6</accession>
<name>E9GWB6_DAPPU</name>